<dbReference type="InterPro" id="IPR036412">
    <property type="entry name" value="HAD-like_sf"/>
</dbReference>
<dbReference type="InterPro" id="IPR023214">
    <property type="entry name" value="HAD_sf"/>
</dbReference>
<gene>
    <name evidence="1" type="ORF">HPC62_10285</name>
</gene>
<proteinExistence type="predicted"/>
<organism evidence="1 2">
    <name type="scientific">Thermoleptolyngbya sichuanensis A183</name>
    <dbReference type="NCBI Taxonomy" id="2737172"/>
    <lineage>
        <taxon>Bacteria</taxon>
        <taxon>Bacillati</taxon>
        <taxon>Cyanobacteriota</taxon>
        <taxon>Cyanophyceae</taxon>
        <taxon>Oculatellales</taxon>
        <taxon>Oculatellaceae</taxon>
        <taxon>Thermoleptolyngbya</taxon>
        <taxon>Thermoleptolyngbya sichuanensis</taxon>
    </lineage>
</organism>
<evidence type="ECO:0000313" key="2">
    <source>
        <dbReference type="Proteomes" id="UP000505210"/>
    </source>
</evidence>
<keyword evidence="2" id="KW-1185">Reference proteome</keyword>
<dbReference type="SFLD" id="SFLDS00003">
    <property type="entry name" value="Haloacid_Dehalogenase"/>
    <property type="match status" value="1"/>
</dbReference>
<reference evidence="1 2" key="1">
    <citation type="submission" date="2020-05" db="EMBL/GenBank/DDBJ databases">
        <title>Complete genome sequence of of a novel Thermoleptolyngbya strain isolated from hot springs of Ganzi, Sichuan China.</title>
        <authorList>
            <person name="Tang J."/>
            <person name="Daroch M."/>
            <person name="Li L."/>
            <person name="Waleron K."/>
            <person name="Waleron M."/>
            <person name="Waleron M."/>
        </authorList>
    </citation>
    <scope>NUCLEOTIDE SEQUENCE [LARGE SCALE GENOMIC DNA]</scope>
    <source>
        <strain evidence="1 2">PKUAC-SCTA183</strain>
    </source>
</reference>
<sequence length="257" mass="29235">MVQKKLRIITDFDGPIMDVSERYYQVYQVCLEQVRRPGQTVKRLSKAEFWQLKRSQVPERQIGQMSGLDELQAQDFARMRRNTVHTPPYLSYDTPIPGAVETLERIQQAGIDLAVMTMRRTSELDEAFQRCNLGRFFGGDRRYCLSNDYVKTTDVQDKPLLMQRALSELPPAENWMIGDTEADVAAAKAHGIPVVSVLSGIRDRTQLSKHQPDWIVNNFAEALDVIVQHAGWESTVRKDIAWQNAGSSDTYSSAGNR</sequence>
<dbReference type="PANTHER" id="PTHR43434">
    <property type="entry name" value="PHOSPHOGLYCOLATE PHOSPHATASE"/>
    <property type="match status" value="1"/>
</dbReference>
<dbReference type="Gene3D" id="3.40.50.1000">
    <property type="entry name" value="HAD superfamily/HAD-like"/>
    <property type="match status" value="1"/>
</dbReference>
<evidence type="ECO:0000313" key="1">
    <source>
        <dbReference type="EMBL" id="QKD82515.1"/>
    </source>
</evidence>
<dbReference type="EMBL" id="CP053661">
    <property type="protein sequence ID" value="QKD82515.1"/>
    <property type="molecule type" value="Genomic_DNA"/>
</dbReference>
<keyword evidence="1" id="KW-0378">Hydrolase</keyword>
<dbReference type="GO" id="GO:0006281">
    <property type="term" value="P:DNA repair"/>
    <property type="evidence" value="ECO:0007669"/>
    <property type="project" value="TreeGrafter"/>
</dbReference>
<dbReference type="InterPro" id="IPR050155">
    <property type="entry name" value="HAD-like_hydrolase_sf"/>
</dbReference>
<dbReference type="Pfam" id="PF13419">
    <property type="entry name" value="HAD_2"/>
    <property type="match status" value="1"/>
</dbReference>
<dbReference type="AlphaFoldDB" id="A0A6M8BJB6"/>
<protein>
    <submittedName>
        <fullName evidence="1">HAD family hydrolase</fullName>
    </submittedName>
</protein>
<dbReference type="RefSeq" id="WP_172355377.1">
    <property type="nucleotide sequence ID" value="NZ_CP053661.1"/>
</dbReference>
<name>A0A6M8BJB6_9CYAN</name>
<dbReference type="SUPFAM" id="SSF56784">
    <property type="entry name" value="HAD-like"/>
    <property type="match status" value="1"/>
</dbReference>
<dbReference type="PANTHER" id="PTHR43434:SF1">
    <property type="entry name" value="PHOSPHOGLYCOLATE PHOSPHATASE"/>
    <property type="match status" value="1"/>
</dbReference>
<dbReference type="Proteomes" id="UP000505210">
    <property type="component" value="Chromosome"/>
</dbReference>
<accession>A0A6M8BJB6</accession>
<dbReference type="GO" id="GO:0005829">
    <property type="term" value="C:cytosol"/>
    <property type="evidence" value="ECO:0007669"/>
    <property type="project" value="TreeGrafter"/>
</dbReference>
<dbReference type="SFLD" id="SFLDG01129">
    <property type="entry name" value="C1.5:_HAD__Beta-PGM__Phosphata"/>
    <property type="match status" value="1"/>
</dbReference>
<dbReference type="InterPro" id="IPR041492">
    <property type="entry name" value="HAD_2"/>
</dbReference>
<dbReference type="GO" id="GO:0008967">
    <property type="term" value="F:phosphoglycolate phosphatase activity"/>
    <property type="evidence" value="ECO:0007669"/>
    <property type="project" value="TreeGrafter"/>
</dbReference>
<dbReference type="KEGG" id="theu:HPC62_10285"/>